<evidence type="ECO:0000313" key="3">
    <source>
        <dbReference type="Proteomes" id="UP001600888"/>
    </source>
</evidence>
<gene>
    <name evidence="2" type="ORF">FJTKL_14579</name>
</gene>
<evidence type="ECO:0000256" key="1">
    <source>
        <dbReference type="SAM" id="SignalP"/>
    </source>
</evidence>
<evidence type="ECO:0000313" key="2">
    <source>
        <dbReference type="EMBL" id="KAL2278323.1"/>
    </source>
</evidence>
<name>A0ABR4E7E0_9PEZI</name>
<dbReference type="EMBL" id="JBAWTH010000088">
    <property type="protein sequence ID" value="KAL2278323.1"/>
    <property type="molecule type" value="Genomic_DNA"/>
</dbReference>
<sequence length="93" mass="9898">MHFHGLTAFLAISSVAGLAVPRNRSVSNTDVQDPIKAPWVGVKTTTVYPGATPPEQTVPNPSPSFIDEDAALRRAGLVLAGRGVPIARRRRAQ</sequence>
<protein>
    <submittedName>
        <fullName evidence="2">Uncharacterized protein</fullName>
    </submittedName>
</protein>
<dbReference type="Proteomes" id="UP001600888">
    <property type="component" value="Unassembled WGS sequence"/>
</dbReference>
<reference evidence="2 3" key="1">
    <citation type="submission" date="2024-03" db="EMBL/GenBank/DDBJ databases">
        <title>A high-quality draft genome sequence of Diaporthe vaccinii, a causative agent of upright dieback and viscid rot disease in cranberry plants.</title>
        <authorList>
            <person name="Sarrasin M."/>
            <person name="Lang B.F."/>
            <person name="Burger G."/>
        </authorList>
    </citation>
    <scope>NUCLEOTIDE SEQUENCE [LARGE SCALE GENOMIC DNA]</scope>
    <source>
        <strain evidence="2 3">IS7</strain>
    </source>
</reference>
<keyword evidence="3" id="KW-1185">Reference proteome</keyword>
<feature type="signal peptide" evidence="1">
    <location>
        <begin position="1"/>
        <end position="17"/>
    </location>
</feature>
<comment type="caution">
    <text evidence="2">The sequence shown here is derived from an EMBL/GenBank/DDBJ whole genome shotgun (WGS) entry which is preliminary data.</text>
</comment>
<keyword evidence="1" id="KW-0732">Signal</keyword>
<organism evidence="2 3">
    <name type="scientific">Diaporthe vaccinii</name>
    <dbReference type="NCBI Taxonomy" id="105482"/>
    <lineage>
        <taxon>Eukaryota</taxon>
        <taxon>Fungi</taxon>
        <taxon>Dikarya</taxon>
        <taxon>Ascomycota</taxon>
        <taxon>Pezizomycotina</taxon>
        <taxon>Sordariomycetes</taxon>
        <taxon>Sordariomycetidae</taxon>
        <taxon>Diaporthales</taxon>
        <taxon>Diaporthaceae</taxon>
        <taxon>Diaporthe</taxon>
        <taxon>Diaporthe eres species complex</taxon>
    </lineage>
</organism>
<feature type="chain" id="PRO_5047444116" evidence="1">
    <location>
        <begin position="18"/>
        <end position="93"/>
    </location>
</feature>
<accession>A0ABR4E7E0</accession>
<proteinExistence type="predicted"/>